<dbReference type="PRINTS" id="PR00081">
    <property type="entry name" value="GDHRDH"/>
</dbReference>
<dbReference type="PROSITE" id="PS00061">
    <property type="entry name" value="ADH_SHORT"/>
    <property type="match status" value="1"/>
</dbReference>
<dbReference type="PRINTS" id="PR00080">
    <property type="entry name" value="SDRFAMILY"/>
</dbReference>
<organism evidence="6 7">
    <name type="scientific">Exophiala viscosa</name>
    <dbReference type="NCBI Taxonomy" id="2486360"/>
    <lineage>
        <taxon>Eukaryota</taxon>
        <taxon>Fungi</taxon>
        <taxon>Dikarya</taxon>
        <taxon>Ascomycota</taxon>
        <taxon>Pezizomycotina</taxon>
        <taxon>Eurotiomycetes</taxon>
        <taxon>Chaetothyriomycetidae</taxon>
        <taxon>Chaetothyriales</taxon>
        <taxon>Herpotrichiellaceae</taxon>
        <taxon>Exophiala</taxon>
    </lineage>
</organism>
<dbReference type="Proteomes" id="UP001203852">
    <property type="component" value="Unassembled WGS sequence"/>
</dbReference>
<name>A0AAN6DRL5_9EURO</name>
<reference evidence="6" key="1">
    <citation type="journal article" date="2022" name="bioRxiv">
        <title>Deciphering the potential niche of two novel black yeast fungi from a biological soil crust based on their genomes, phenotypes, and melanin regulation.</title>
        <authorList>
            <consortium name="DOE Joint Genome Institute"/>
            <person name="Carr E.C."/>
            <person name="Barton Q."/>
            <person name="Grambo S."/>
            <person name="Sullivan M."/>
            <person name="Renfro C.M."/>
            <person name="Kuo A."/>
            <person name="Pangilinan J."/>
            <person name="Lipzen A."/>
            <person name="Keymanesh K."/>
            <person name="Savage E."/>
            <person name="Barry K."/>
            <person name="Grigoriev I.V."/>
            <person name="Riekhof W.R."/>
            <person name="Harris S.S."/>
        </authorList>
    </citation>
    <scope>NUCLEOTIDE SEQUENCE</scope>
    <source>
        <strain evidence="6">JF 03-4F</strain>
    </source>
</reference>
<evidence type="ECO:0000256" key="2">
    <source>
        <dbReference type="ARBA" id="ARBA00022857"/>
    </source>
</evidence>
<accession>A0AAN6DRL5</accession>
<dbReference type="InterPro" id="IPR057326">
    <property type="entry name" value="KR_dom"/>
</dbReference>
<dbReference type="SUPFAM" id="SSF51735">
    <property type="entry name" value="NAD(P)-binding Rossmann-fold domains"/>
    <property type="match status" value="1"/>
</dbReference>
<evidence type="ECO:0000259" key="5">
    <source>
        <dbReference type="SMART" id="SM00822"/>
    </source>
</evidence>
<dbReference type="PANTHER" id="PTHR43180">
    <property type="entry name" value="3-OXOACYL-(ACYL-CARRIER-PROTEIN) REDUCTASE (AFU_ORTHOLOGUE AFUA_6G11210)"/>
    <property type="match status" value="1"/>
</dbReference>
<gene>
    <name evidence="6" type="ORF">EDD36DRAFT_420193</name>
</gene>
<protein>
    <recommendedName>
        <fullName evidence="5">Ketoreductase domain-containing protein</fullName>
    </recommendedName>
</protein>
<keyword evidence="2" id="KW-0521">NADP</keyword>
<dbReference type="PANTHER" id="PTHR43180:SF86">
    <property type="entry name" value="DEHYDROGENASE, PUTATIVE (AFU_ORTHOLOGUE AFUA_3G00290)-RELATED"/>
    <property type="match status" value="1"/>
</dbReference>
<proteinExistence type="inferred from homology"/>
<dbReference type="GO" id="GO:0016491">
    <property type="term" value="F:oxidoreductase activity"/>
    <property type="evidence" value="ECO:0007669"/>
    <property type="project" value="UniProtKB-KW"/>
</dbReference>
<comment type="caution">
    <text evidence="6">The sequence shown here is derived from an EMBL/GenBank/DDBJ whole genome shotgun (WGS) entry which is preliminary data.</text>
</comment>
<evidence type="ECO:0000313" key="6">
    <source>
        <dbReference type="EMBL" id="KAI1611231.1"/>
    </source>
</evidence>
<dbReference type="InterPro" id="IPR020904">
    <property type="entry name" value="Sc_DH/Rdtase_CS"/>
</dbReference>
<keyword evidence="3" id="KW-0560">Oxidoreductase</keyword>
<evidence type="ECO:0000313" key="7">
    <source>
        <dbReference type="Proteomes" id="UP001203852"/>
    </source>
</evidence>
<feature type="domain" description="Ketoreductase" evidence="5">
    <location>
        <begin position="17"/>
        <end position="221"/>
    </location>
</feature>
<dbReference type="InterPro" id="IPR002347">
    <property type="entry name" value="SDR_fam"/>
</dbReference>
<keyword evidence="7" id="KW-1185">Reference proteome</keyword>
<evidence type="ECO:0000256" key="1">
    <source>
        <dbReference type="ARBA" id="ARBA00006484"/>
    </source>
</evidence>
<dbReference type="SMART" id="SM00822">
    <property type="entry name" value="PKS_KR"/>
    <property type="match status" value="1"/>
</dbReference>
<sequence length="313" mass="34115">MTTYNVDREELKALKGKTILITGCSSGIGRATAELAHEHGANLVLADWNEAQLTSFVESLSPRERLFLILTTSNVISRKTNVARWDDVIQIFQLGWEKFGAIDAVVSNAGVNSGEVLLQHEIDPQTGLLRAPKLDTLEINLTAHIYMCKCAAYYFEKLPGRKCQIVLTASAAAFLDTPPLYLYSTAKAGVVGLMRSLRNDLVKADVTINAVAPWFTGPLGHVINPSTATPMVPKALNDLWGELPANTPAGIAVALLLPTVRPDTNGKTFFVAGNEIVELEDSLAKSQPHWMGHSLSRDIDEGQRRLLTAEPFI</sequence>
<evidence type="ECO:0000256" key="3">
    <source>
        <dbReference type="ARBA" id="ARBA00023002"/>
    </source>
</evidence>
<comment type="similarity">
    <text evidence="1 4">Belongs to the short-chain dehydrogenases/reductases (SDR) family.</text>
</comment>
<dbReference type="Gene3D" id="3.40.50.720">
    <property type="entry name" value="NAD(P)-binding Rossmann-like Domain"/>
    <property type="match status" value="1"/>
</dbReference>
<dbReference type="AlphaFoldDB" id="A0AAN6DRL5"/>
<dbReference type="InterPro" id="IPR036291">
    <property type="entry name" value="NAD(P)-bd_dom_sf"/>
</dbReference>
<dbReference type="EMBL" id="MU404356">
    <property type="protein sequence ID" value="KAI1611231.1"/>
    <property type="molecule type" value="Genomic_DNA"/>
</dbReference>
<evidence type="ECO:0000256" key="4">
    <source>
        <dbReference type="RuleBase" id="RU000363"/>
    </source>
</evidence>
<dbReference type="Pfam" id="PF00106">
    <property type="entry name" value="adh_short"/>
    <property type="match status" value="1"/>
</dbReference>